<dbReference type="NCBIfam" id="TIGR00034">
    <property type="entry name" value="aroFGH"/>
    <property type="match status" value="1"/>
</dbReference>
<feature type="domain" description="DAHP synthetase I/KDSA" evidence="9">
    <location>
        <begin position="45"/>
        <end position="336"/>
    </location>
</feature>
<dbReference type="InterPro" id="IPR006219">
    <property type="entry name" value="DAHP_synth_1"/>
</dbReference>
<dbReference type="PANTHER" id="PTHR21225">
    <property type="entry name" value="PHOSPHO-2-DEHYDRO-3-DEOXYHEPTONATE ALDOLASE DAHP SYNTHETASE"/>
    <property type="match status" value="1"/>
</dbReference>
<evidence type="ECO:0000256" key="6">
    <source>
        <dbReference type="ARBA" id="ARBA00023141"/>
    </source>
</evidence>
<dbReference type="Proteomes" id="UP000235405">
    <property type="component" value="Unassembled WGS sequence"/>
</dbReference>
<dbReference type="Gene3D" id="3.20.20.70">
    <property type="entry name" value="Aldolase class I"/>
    <property type="match status" value="1"/>
</dbReference>
<keyword evidence="5 8" id="KW-0808">Transferase</keyword>
<dbReference type="PIRSF" id="PIRSF001361">
    <property type="entry name" value="DAHP_synthase"/>
    <property type="match status" value="1"/>
</dbReference>
<comment type="function">
    <text evidence="1 8">Stereospecific condensation of phosphoenolpyruvate (PEP) and D-erythrose-4-phosphate (E4P) giving rise to 3-deoxy-D-arabino-heptulosonate-7-phosphate (DAHP).</text>
</comment>
<organism evidence="10 11">
    <name type="scientific">Vibrio splendidus</name>
    <dbReference type="NCBI Taxonomy" id="29497"/>
    <lineage>
        <taxon>Bacteria</taxon>
        <taxon>Pseudomonadati</taxon>
        <taxon>Pseudomonadota</taxon>
        <taxon>Gammaproteobacteria</taxon>
        <taxon>Vibrionales</taxon>
        <taxon>Vibrionaceae</taxon>
        <taxon>Vibrio</taxon>
    </lineage>
</organism>
<dbReference type="EC" id="2.5.1.54" evidence="8"/>
<reference evidence="11" key="1">
    <citation type="submission" date="2016-07" db="EMBL/GenBank/DDBJ databases">
        <title>Nontailed viruses are major unrecognized killers of bacteria in the ocean.</title>
        <authorList>
            <person name="Kauffman K."/>
            <person name="Hussain F."/>
            <person name="Yang J."/>
            <person name="Arevalo P."/>
            <person name="Brown J."/>
            <person name="Cutler M."/>
            <person name="Kelly L."/>
            <person name="Polz M.F."/>
        </authorList>
    </citation>
    <scope>NUCLEOTIDE SEQUENCE [LARGE SCALE GENOMIC DNA]</scope>
    <source>
        <strain evidence="11">10N.286.54.F3</strain>
    </source>
</reference>
<protein>
    <recommendedName>
        <fullName evidence="8">Phospho-2-dehydro-3-deoxyheptonate aldolase</fullName>
        <ecNumber evidence="8">2.5.1.54</ecNumber>
    </recommendedName>
</protein>
<evidence type="ECO:0000256" key="4">
    <source>
        <dbReference type="ARBA" id="ARBA00022605"/>
    </source>
</evidence>
<proteinExistence type="inferred from homology"/>
<comment type="caution">
    <text evidence="10">The sequence shown here is derived from an EMBL/GenBank/DDBJ whole genome shotgun (WGS) entry which is preliminary data.</text>
</comment>
<keyword evidence="6 8" id="KW-0057">Aromatic amino acid biosynthesis</keyword>
<evidence type="ECO:0000256" key="3">
    <source>
        <dbReference type="ARBA" id="ARBA00007985"/>
    </source>
</evidence>
<dbReference type="GO" id="GO:0003849">
    <property type="term" value="F:3-deoxy-7-phosphoheptulonate synthase activity"/>
    <property type="evidence" value="ECO:0007669"/>
    <property type="project" value="UniProtKB-EC"/>
</dbReference>
<dbReference type="UniPathway" id="UPA00053">
    <property type="reaction ID" value="UER00084"/>
</dbReference>
<dbReference type="PANTHER" id="PTHR21225:SF6">
    <property type="entry name" value="PHOSPHO-2-DEHYDRO-3-DEOXYHEPTONATE ALDOLASE, TRP-SENSITIVE"/>
    <property type="match status" value="1"/>
</dbReference>
<comment type="similarity">
    <text evidence="3 8">Belongs to the class-I DAHP synthase family.</text>
</comment>
<comment type="pathway">
    <text evidence="2 8">Metabolic intermediate biosynthesis; chorismate biosynthesis; chorismate from D-erythrose 4-phosphate and phosphoenolpyruvate: step 1/7.</text>
</comment>
<dbReference type="SUPFAM" id="SSF51569">
    <property type="entry name" value="Aldolase"/>
    <property type="match status" value="1"/>
</dbReference>
<evidence type="ECO:0000256" key="8">
    <source>
        <dbReference type="PIRNR" id="PIRNR001361"/>
    </source>
</evidence>
<dbReference type="InterPro" id="IPR013785">
    <property type="entry name" value="Aldolase_TIM"/>
</dbReference>
<comment type="catalytic activity">
    <reaction evidence="7 8">
        <text>D-erythrose 4-phosphate + phosphoenolpyruvate + H2O = 7-phospho-2-dehydro-3-deoxy-D-arabino-heptonate + phosphate</text>
        <dbReference type="Rhea" id="RHEA:14717"/>
        <dbReference type="ChEBI" id="CHEBI:15377"/>
        <dbReference type="ChEBI" id="CHEBI:16897"/>
        <dbReference type="ChEBI" id="CHEBI:43474"/>
        <dbReference type="ChEBI" id="CHEBI:58394"/>
        <dbReference type="ChEBI" id="CHEBI:58702"/>
        <dbReference type="EC" id="2.5.1.54"/>
    </reaction>
</comment>
<dbReference type="GeneID" id="72398831"/>
<accession>A0A1C3IP09</accession>
<evidence type="ECO:0000256" key="2">
    <source>
        <dbReference type="ARBA" id="ARBA00004688"/>
    </source>
</evidence>
<dbReference type="GO" id="GO:0009073">
    <property type="term" value="P:aromatic amino acid family biosynthetic process"/>
    <property type="evidence" value="ECO:0007669"/>
    <property type="project" value="UniProtKB-KW"/>
</dbReference>
<dbReference type="GO" id="GO:0005737">
    <property type="term" value="C:cytoplasm"/>
    <property type="evidence" value="ECO:0007669"/>
    <property type="project" value="TreeGrafter"/>
</dbReference>
<gene>
    <name evidence="10" type="ORF">BCV19_02155</name>
</gene>
<dbReference type="RefSeq" id="WP_065681571.1">
    <property type="nucleotide sequence ID" value="NZ_CAWNUD010000051.1"/>
</dbReference>
<dbReference type="NCBIfam" id="NF009396">
    <property type="entry name" value="PRK12756.1"/>
    <property type="match status" value="1"/>
</dbReference>
<keyword evidence="4 8" id="KW-0028">Amino-acid biosynthesis</keyword>
<sequence length="356" mass="39224">MQELEKQLNSTTIEPLPSVIDVTSEVTLDEKSERFIRDKRFEITEILNGKDNRLLVIIGPCSIHDPEAALEYARKLADLQNKYRDQLLIVMRTYFEKPRTRVGWKGLIVDPDLDNSHKMSKGLFVARKFLKDVVDLKLATATEFLDTTVYPYVSDLICWGAIGARTTESQTHRQMASGIPCPIGFKNGTDGNVTIAIDAIHAAKSPHLVYVSGFGNTPVSAMTHGNPNGHIILRGGKQPNYTNVHVCDVTKQLELNGLNPRIIIDCSHGNSLKTAKNQLNVARNIAEQIISGEQYIAGVMSESFLVGGAQNIDAAPLTRGQSITDECLNWEDTVAILNVFANAMVEATHKKLSTVA</sequence>
<dbReference type="GO" id="GO:0008652">
    <property type="term" value="P:amino acid biosynthetic process"/>
    <property type="evidence" value="ECO:0007669"/>
    <property type="project" value="UniProtKB-KW"/>
</dbReference>
<dbReference type="EMBL" id="MCSW01000003">
    <property type="protein sequence ID" value="PMF36516.1"/>
    <property type="molecule type" value="Genomic_DNA"/>
</dbReference>
<evidence type="ECO:0000256" key="1">
    <source>
        <dbReference type="ARBA" id="ARBA00003726"/>
    </source>
</evidence>
<dbReference type="GO" id="GO:0009423">
    <property type="term" value="P:chorismate biosynthetic process"/>
    <property type="evidence" value="ECO:0007669"/>
    <property type="project" value="UniProtKB-UniPathway"/>
</dbReference>
<evidence type="ECO:0000313" key="11">
    <source>
        <dbReference type="Proteomes" id="UP000235405"/>
    </source>
</evidence>
<dbReference type="AlphaFoldDB" id="A0A1C3IP09"/>
<dbReference type="NCBIfam" id="NF009395">
    <property type="entry name" value="PRK12755.1"/>
    <property type="match status" value="1"/>
</dbReference>
<evidence type="ECO:0000256" key="7">
    <source>
        <dbReference type="ARBA" id="ARBA00047508"/>
    </source>
</evidence>
<dbReference type="InterPro" id="IPR006218">
    <property type="entry name" value="DAHP1/KDSA"/>
</dbReference>
<dbReference type="Pfam" id="PF00793">
    <property type="entry name" value="DAHP_synth_1"/>
    <property type="match status" value="1"/>
</dbReference>
<evidence type="ECO:0000313" key="10">
    <source>
        <dbReference type="EMBL" id="PMF36516.1"/>
    </source>
</evidence>
<evidence type="ECO:0000259" key="9">
    <source>
        <dbReference type="Pfam" id="PF00793"/>
    </source>
</evidence>
<name>A0A1C3IP09_VIBSP</name>
<evidence type="ECO:0000256" key="5">
    <source>
        <dbReference type="ARBA" id="ARBA00022679"/>
    </source>
</evidence>